<accession>A0A2T0TH06</accession>
<evidence type="ECO:0000256" key="1">
    <source>
        <dbReference type="SAM" id="Phobius"/>
    </source>
</evidence>
<organism evidence="2 3">
    <name type="scientific">Umezawaea tangerina</name>
    <dbReference type="NCBI Taxonomy" id="84725"/>
    <lineage>
        <taxon>Bacteria</taxon>
        <taxon>Bacillati</taxon>
        <taxon>Actinomycetota</taxon>
        <taxon>Actinomycetes</taxon>
        <taxon>Pseudonocardiales</taxon>
        <taxon>Pseudonocardiaceae</taxon>
        <taxon>Umezawaea</taxon>
    </lineage>
</organism>
<name>A0A2T0TH06_9PSEU</name>
<dbReference type="EMBL" id="PVTF01000002">
    <property type="protein sequence ID" value="PRY44950.1"/>
    <property type="molecule type" value="Genomic_DNA"/>
</dbReference>
<protein>
    <submittedName>
        <fullName evidence="2">Putative membrane protein</fullName>
    </submittedName>
</protein>
<feature type="transmembrane region" description="Helical" evidence="1">
    <location>
        <begin position="139"/>
        <end position="158"/>
    </location>
</feature>
<keyword evidence="3" id="KW-1185">Reference proteome</keyword>
<dbReference type="Proteomes" id="UP000239494">
    <property type="component" value="Unassembled WGS sequence"/>
</dbReference>
<gene>
    <name evidence="2" type="ORF">CLV43_102515</name>
</gene>
<dbReference type="RefSeq" id="WP_106186520.1">
    <property type="nucleotide sequence ID" value="NZ_PVTF01000002.1"/>
</dbReference>
<dbReference type="Pfam" id="PF09900">
    <property type="entry name" value="DUF2127"/>
    <property type="match status" value="1"/>
</dbReference>
<dbReference type="InterPro" id="IPR021125">
    <property type="entry name" value="DUF2127"/>
</dbReference>
<dbReference type="OrthoDB" id="3684244at2"/>
<keyword evidence="1" id="KW-0812">Transmembrane</keyword>
<evidence type="ECO:0000313" key="3">
    <source>
        <dbReference type="Proteomes" id="UP000239494"/>
    </source>
</evidence>
<proteinExistence type="predicted"/>
<comment type="caution">
    <text evidence="2">The sequence shown here is derived from an EMBL/GenBank/DDBJ whole genome shotgun (WGS) entry which is preliminary data.</text>
</comment>
<feature type="transmembrane region" description="Helical" evidence="1">
    <location>
        <begin position="34"/>
        <end position="56"/>
    </location>
</feature>
<dbReference type="AlphaFoldDB" id="A0A2T0TH06"/>
<keyword evidence="1" id="KW-1133">Transmembrane helix</keyword>
<reference evidence="2 3" key="1">
    <citation type="submission" date="2018-03" db="EMBL/GenBank/DDBJ databases">
        <title>Genomic Encyclopedia of Archaeal and Bacterial Type Strains, Phase II (KMG-II): from individual species to whole genera.</title>
        <authorList>
            <person name="Goeker M."/>
        </authorList>
    </citation>
    <scope>NUCLEOTIDE SEQUENCE [LARGE SCALE GENOMIC DNA]</scope>
    <source>
        <strain evidence="2 3">DSM 44720</strain>
    </source>
</reference>
<feature type="transmembrane region" description="Helical" evidence="1">
    <location>
        <begin position="117"/>
        <end position="133"/>
    </location>
</feature>
<keyword evidence="1" id="KW-0472">Membrane</keyword>
<evidence type="ECO:0000313" key="2">
    <source>
        <dbReference type="EMBL" id="PRY44950.1"/>
    </source>
</evidence>
<feature type="transmembrane region" description="Helical" evidence="1">
    <location>
        <begin position="91"/>
        <end position="110"/>
    </location>
</feature>
<sequence>MGTAAGEPVGAPTGGSRRTEALFRTAMLVKGVDGAAELLGAVFLLLVPGAAVHRLVADILAHDLLGPPDGTLARHLSTAADEFTSGRPTFAVVYLALHGIVKLGLVAALLRKWLPAYPIAVVVLGLFVVYELYRAVRTGSLVLPFLAALDIAVIVVVVREYRSAKPRR</sequence>